<comment type="similarity">
    <text evidence="2">Belongs to the phosphothreonine lyase family.</text>
</comment>
<evidence type="ECO:0000256" key="4">
    <source>
        <dbReference type="ARBA" id="ARBA00023026"/>
    </source>
</evidence>
<dbReference type="InterPro" id="IPR003519">
    <property type="entry name" value="OspF/SpvC"/>
</dbReference>
<feature type="compositionally biased region" description="Basic and acidic residues" evidence="6">
    <location>
        <begin position="139"/>
        <end position="149"/>
    </location>
</feature>
<dbReference type="Proteomes" id="UP000196573">
    <property type="component" value="Unassembled WGS sequence"/>
</dbReference>
<evidence type="ECO:0000313" key="7">
    <source>
        <dbReference type="EMBL" id="SMA39401.1"/>
    </source>
</evidence>
<evidence type="ECO:0000256" key="2">
    <source>
        <dbReference type="ARBA" id="ARBA00009168"/>
    </source>
</evidence>
<dbReference type="EC" id="4.2.3.-" evidence="7"/>
<dbReference type="Pfam" id="PF03536">
    <property type="entry name" value="VRP3"/>
    <property type="match status" value="1"/>
</dbReference>
<protein>
    <submittedName>
        <fullName evidence="7">MAPK phosphothreonine lyase</fullName>
        <ecNumber evidence="7">4.2.3.-</ecNumber>
    </submittedName>
</protein>
<feature type="compositionally biased region" description="Basic and acidic residues" evidence="6">
    <location>
        <begin position="156"/>
        <end position="170"/>
    </location>
</feature>
<keyword evidence="3" id="KW-0964">Secreted</keyword>
<dbReference type="GO" id="GO:0016829">
    <property type="term" value="F:lyase activity"/>
    <property type="evidence" value="ECO:0007669"/>
    <property type="project" value="UniProtKB-KW"/>
</dbReference>
<gene>
    <name evidence="7" type="primary">spvC</name>
    <name evidence="7" type="ORF">EHSB41UT_01030</name>
</gene>
<feature type="region of interest" description="Disordered" evidence="6">
    <location>
        <begin position="139"/>
        <end position="170"/>
    </location>
</feature>
<keyword evidence="4" id="KW-0843">Virulence</keyword>
<dbReference type="Gene3D" id="3.30.2430.10">
    <property type="entry name" value="phosphothreonine lyase"/>
    <property type="match status" value="1"/>
</dbReference>
<reference evidence="7 8" key="1">
    <citation type="submission" date="2017-03" db="EMBL/GenBank/DDBJ databases">
        <authorList>
            <person name="Afonso C.L."/>
            <person name="Miller P.J."/>
            <person name="Scott M.A."/>
            <person name="Spackman E."/>
            <person name="Goraichik I."/>
            <person name="Dimitrov K.M."/>
            <person name="Suarez D.L."/>
            <person name="Swayne D.E."/>
        </authorList>
    </citation>
    <scope>NUCLEOTIDE SEQUENCE [LARGE SCALE GENOMIC DNA]</scope>
    <source>
        <strain evidence="7">SB41UT1</strain>
    </source>
</reference>
<accession>A0A1X7AG68</accession>
<evidence type="ECO:0000313" key="8">
    <source>
        <dbReference type="Proteomes" id="UP000196573"/>
    </source>
</evidence>
<keyword evidence="5 7" id="KW-0456">Lyase</keyword>
<evidence type="ECO:0000256" key="6">
    <source>
        <dbReference type="SAM" id="MobiDB-lite"/>
    </source>
</evidence>
<organism evidence="7 8">
    <name type="scientific">Parendozoicomonas haliclonae</name>
    <dbReference type="NCBI Taxonomy" id="1960125"/>
    <lineage>
        <taxon>Bacteria</taxon>
        <taxon>Pseudomonadati</taxon>
        <taxon>Pseudomonadota</taxon>
        <taxon>Gammaproteobacteria</taxon>
        <taxon>Oceanospirillales</taxon>
        <taxon>Endozoicomonadaceae</taxon>
        <taxon>Parendozoicomonas</taxon>
    </lineage>
</organism>
<dbReference type="AlphaFoldDB" id="A0A1X7AG68"/>
<evidence type="ECO:0000256" key="3">
    <source>
        <dbReference type="ARBA" id="ARBA00022525"/>
    </source>
</evidence>
<dbReference type="EMBL" id="FWPT01000002">
    <property type="protein sequence ID" value="SMA39401.1"/>
    <property type="molecule type" value="Genomic_DNA"/>
</dbReference>
<proteinExistence type="inferred from homology"/>
<keyword evidence="8" id="KW-1185">Reference proteome</keyword>
<name>A0A1X7AG68_9GAMM</name>
<dbReference type="InterPro" id="IPR038498">
    <property type="entry name" value="OspF/SpvC_sf"/>
</dbReference>
<evidence type="ECO:0000256" key="5">
    <source>
        <dbReference type="ARBA" id="ARBA00023239"/>
    </source>
</evidence>
<dbReference type="GO" id="GO:0005576">
    <property type="term" value="C:extracellular region"/>
    <property type="evidence" value="ECO:0007669"/>
    <property type="project" value="UniProtKB-SubCell"/>
</dbReference>
<evidence type="ECO:0000256" key="1">
    <source>
        <dbReference type="ARBA" id="ARBA00004613"/>
    </source>
</evidence>
<comment type="subcellular location">
    <subcellularLocation>
        <location evidence="1">Secreted</location>
    </subcellularLocation>
</comment>
<sequence length="391" mass="44608">MYLDGLSTGAQGLAAKLMVPRKAEASRKHGPWSIDDQPMNMSLFPRAEDNKPASKPLSEYNASRADHLLRGMTSKGKEGLDLSAYGADYDAVLENIEPLYSLSDNFIIGDESFDEDDVVSVRSLTDFFAEQDEIYARQQEERAAARQRETPPATRETTEKSLTPKDLFKKSESQPDACSYKALFEQVGIAPKELTKDYRVRSGWNDSFIHFTRDSTITLRGEIQRHVPEWEGSKNLRLNVHKDDLEKAWNAVSSLILSSENPFHEFKVTDIEKVYRMHKERDMEMDFEGKRVTEGGQFTLYTPPADHPDLLKAKAGFVMQLQARLKDAGVRPGVMPDSDVAFDDQAFISFRDKDFSREGLTNNTRARVKATPMHQLMKKEIAWLHRDWDLY</sequence>